<dbReference type="EMBL" id="FODS01000001">
    <property type="protein sequence ID" value="SEO08054.1"/>
    <property type="molecule type" value="Genomic_DNA"/>
</dbReference>
<protein>
    <recommendedName>
        <fullName evidence="3">Sialate O-acetylesterase domain-containing protein</fullName>
    </recommendedName>
</protein>
<dbReference type="OrthoDB" id="7801628at2"/>
<gene>
    <name evidence="1" type="ORF">SAMN04490248_101274</name>
</gene>
<dbReference type="RefSeq" id="WP_093114834.1">
    <property type="nucleotide sequence ID" value="NZ_FODS01000001.1"/>
</dbReference>
<evidence type="ECO:0000313" key="1">
    <source>
        <dbReference type="EMBL" id="SEO08054.1"/>
    </source>
</evidence>
<keyword evidence="2" id="KW-1185">Reference proteome</keyword>
<proteinExistence type="predicted"/>
<evidence type="ECO:0000313" key="2">
    <source>
        <dbReference type="Proteomes" id="UP000198893"/>
    </source>
</evidence>
<dbReference type="Proteomes" id="UP000198893">
    <property type="component" value="Unassembled WGS sequence"/>
</dbReference>
<reference evidence="1 2" key="1">
    <citation type="submission" date="2016-10" db="EMBL/GenBank/DDBJ databases">
        <authorList>
            <person name="de Groot N.N."/>
        </authorList>
    </citation>
    <scope>NUCLEOTIDE SEQUENCE [LARGE SCALE GENOMIC DNA]</scope>
    <source>
        <strain evidence="1 2">DSM 27842</strain>
    </source>
</reference>
<organism evidence="1 2">
    <name type="scientific">Salinihabitans flavidus</name>
    <dbReference type="NCBI Taxonomy" id="569882"/>
    <lineage>
        <taxon>Bacteria</taxon>
        <taxon>Pseudomonadati</taxon>
        <taxon>Pseudomonadota</taxon>
        <taxon>Alphaproteobacteria</taxon>
        <taxon>Rhodobacterales</taxon>
        <taxon>Roseobacteraceae</taxon>
        <taxon>Salinihabitans</taxon>
    </lineage>
</organism>
<sequence>MTDTPDRKDRGVLLRARNGDVIGYDATGLRMTLSDAVVADLGRRLGAAEQGWIDPAVLGDIDAWSVAQSGEWYLFDARLPGAQGVRRFRRRISLPGDAVPEVIADPAGALFAILSLGGARRAVTGDEAPRFGYHVVTTGDDLGPAGAAGTEAVQATDLIQRPREQSRDSLIADEIVARRHGAHRALPVIYARAECDSSASVGALLQGAALANFRRTVQNLVLAAGSLGLPAKVLSVGLDFTLEDVVSDGATWRRGMYDLMAQITDIFADHGLRKPLFTLIYEAGTADMSDGEVVRAQWEMAWNRGGHDIVFAAPGYMFAQDRFGRPTAEARVQMAEMEAAAIEAVNADEDWTCPLLLLAEREGDGSVIRCRGQGMGRFILDHGDPMGAGTGCGFRLEGATNGATITDVSVAKEDRNDVLIRCDTVPEGDLTLCYAIGHEPVGDGRPANRGALRDEWSMESRTGGRLHRWALPAALPVH</sequence>
<evidence type="ECO:0008006" key="3">
    <source>
        <dbReference type="Google" id="ProtNLM"/>
    </source>
</evidence>
<dbReference type="STRING" id="569882.SAMN04490248_101274"/>
<name>A0A1H8LSH4_9RHOB</name>
<dbReference type="AlphaFoldDB" id="A0A1H8LSH4"/>
<accession>A0A1H8LSH4</accession>